<keyword evidence="9" id="KW-1185">Reference proteome</keyword>
<dbReference type="InterPro" id="IPR036770">
    <property type="entry name" value="Ankyrin_rpt-contain_sf"/>
</dbReference>
<dbReference type="PROSITE" id="PS50297">
    <property type="entry name" value="ANK_REP_REGION"/>
    <property type="match status" value="1"/>
</dbReference>
<dbReference type="Pfam" id="PF00023">
    <property type="entry name" value="Ank"/>
    <property type="match status" value="1"/>
</dbReference>
<feature type="repeat" description="ANK" evidence="8">
    <location>
        <begin position="70"/>
        <end position="102"/>
    </location>
</feature>
<protein>
    <submittedName>
        <fullName evidence="10">Ankyrin repeat and MYND domain-containing protein 2-like</fullName>
    </submittedName>
</protein>
<dbReference type="GeneID" id="111083770"/>
<keyword evidence="6 8" id="KW-0040">ANK repeat</keyword>
<name>A0ABM1RXQ9_LIMPO</name>
<comment type="subcellular location">
    <subcellularLocation>
        <location evidence="1">Target cell membrane</location>
    </subcellularLocation>
</comment>
<dbReference type="PANTHER" id="PTHR24174:SF16">
    <property type="entry name" value="CASKIN-2"/>
    <property type="match status" value="1"/>
</dbReference>
<keyword evidence="5" id="KW-0800">Toxin</keyword>
<accession>A0ABM1RXQ9</accession>
<dbReference type="RefSeq" id="XP_022236164.1">
    <property type="nucleotide sequence ID" value="XM_022380456.1"/>
</dbReference>
<keyword evidence="5" id="KW-0528">Neurotoxin</keyword>
<keyword evidence="2" id="KW-0268">Exocytosis</keyword>
<evidence type="ECO:0000256" key="8">
    <source>
        <dbReference type="PROSITE-ProRule" id="PRU00023"/>
    </source>
</evidence>
<evidence type="ECO:0000313" key="9">
    <source>
        <dbReference type="Proteomes" id="UP000694941"/>
    </source>
</evidence>
<evidence type="ECO:0000256" key="1">
    <source>
        <dbReference type="ARBA" id="ARBA00004175"/>
    </source>
</evidence>
<keyword evidence="3" id="KW-1052">Target cell membrane</keyword>
<keyword evidence="7" id="KW-0472">Membrane</keyword>
<keyword evidence="4" id="KW-0677">Repeat</keyword>
<dbReference type="SMART" id="SM00248">
    <property type="entry name" value="ANK"/>
    <property type="match status" value="1"/>
</dbReference>
<evidence type="ECO:0000256" key="4">
    <source>
        <dbReference type="ARBA" id="ARBA00022737"/>
    </source>
</evidence>
<dbReference type="PROSITE" id="PS50088">
    <property type="entry name" value="ANK_REPEAT"/>
    <property type="match status" value="1"/>
</dbReference>
<dbReference type="SUPFAM" id="SSF48403">
    <property type="entry name" value="Ankyrin repeat"/>
    <property type="match status" value="1"/>
</dbReference>
<keyword evidence="5" id="KW-0638">Presynaptic neurotoxin</keyword>
<dbReference type="Gene3D" id="1.25.40.20">
    <property type="entry name" value="Ankyrin repeat-containing domain"/>
    <property type="match status" value="1"/>
</dbReference>
<dbReference type="Proteomes" id="UP000694941">
    <property type="component" value="Unplaced"/>
</dbReference>
<keyword evidence="7" id="KW-1053">Target membrane</keyword>
<dbReference type="PANTHER" id="PTHR24174">
    <property type="entry name" value="ANKYRIN REPEAT AND STERILE ALPHA MOTIF DOMAIN-CONTAINING PROTEIN 1"/>
    <property type="match status" value="1"/>
</dbReference>
<evidence type="ECO:0000256" key="3">
    <source>
        <dbReference type="ARBA" id="ARBA00022537"/>
    </source>
</evidence>
<dbReference type="InterPro" id="IPR033635">
    <property type="entry name" value="ANKS1/Caskin"/>
</dbReference>
<evidence type="ECO:0000256" key="2">
    <source>
        <dbReference type="ARBA" id="ARBA00022483"/>
    </source>
</evidence>
<sequence length="104" mass="11498">MGRDHDLLKHVKHNDIDKVQKLLTCHKKHHHPTAVKGDGEALQKERDVLLDLQKKESVSHVDINCHEPNTGSTPLILATLNGNQDLCSLLLHFGADVNATDSKG</sequence>
<evidence type="ECO:0000256" key="5">
    <source>
        <dbReference type="ARBA" id="ARBA00023028"/>
    </source>
</evidence>
<evidence type="ECO:0000313" key="10">
    <source>
        <dbReference type="RefSeq" id="XP_022236164.1"/>
    </source>
</evidence>
<dbReference type="InterPro" id="IPR002110">
    <property type="entry name" value="Ankyrin_rpt"/>
</dbReference>
<proteinExistence type="predicted"/>
<reference evidence="10" key="1">
    <citation type="submission" date="2025-08" db="UniProtKB">
        <authorList>
            <consortium name="RefSeq"/>
        </authorList>
    </citation>
    <scope>IDENTIFICATION</scope>
    <source>
        <tissue evidence="10">Muscle</tissue>
    </source>
</reference>
<gene>
    <name evidence="10" type="primary">LOC111083770</name>
</gene>
<organism evidence="9 10">
    <name type="scientific">Limulus polyphemus</name>
    <name type="common">Atlantic horseshoe crab</name>
    <dbReference type="NCBI Taxonomy" id="6850"/>
    <lineage>
        <taxon>Eukaryota</taxon>
        <taxon>Metazoa</taxon>
        <taxon>Ecdysozoa</taxon>
        <taxon>Arthropoda</taxon>
        <taxon>Chelicerata</taxon>
        <taxon>Merostomata</taxon>
        <taxon>Xiphosura</taxon>
        <taxon>Limulidae</taxon>
        <taxon>Limulus</taxon>
    </lineage>
</organism>
<evidence type="ECO:0000256" key="7">
    <source>
        <dbReference type="ARBA" id="ARBA00023298"/>
    </source>
</evidence>
<evidence type="ECO:0000256" key="6">
    <source>
        <dbReference type="ARBA" id="ARBA00023043"/>
    </source>
</evidence>